<comment type="cofactor">
    <cofactor evidence="1">
        <name>Mg(2+)</name>
        <dbReference type="ChEBI" id="CHEBI:18420"/>
    </cofactor>
</comment>
<accession>A0A2A2EN69</accession>
<keyword evidence="2 4" id="KW-0378">Hydrolase</keyword>
<evidence type="ECO:0000313" key="4">
    <source>
        <dbReference type="EMBL" id="PAU74526.1"/>
    </source>
</evidence>
<comment type="caution">
    <text evidence="4">The sequence shown here is derived from an EMBL/GenBank/DDBJ whole genome shotgun (WGS) entry which is preliminary data.</text>
</comment>
<dbReference type="OrthoDB" id="5511555at2"/>
<dbReference type="InterPro" id="IPR015797">
    <property type="entry name" value="NUDIX_hydrolase-like_dom_sf"/>
</dbReference>
<evidence type="ECO:0000259" key="3">
    <source>
        <dbReference type="PROSITE" id="PS51462"/>
    </source>
</evidence>
<organism evidence="4 5">
    <name type="scientific">Halomonas salipaludis</name>
    <dbReference type="NCBI Taxonomy" id="2032625"/>
    <lineage>
        <taxon>Bacteria</taxon>
        <taxon>Pseudomonadati</taxon>
        <taxon>Pseudomonadota</taxon>
        <taxon>Gammaproteobacteria</taxon>
        <taxon>Oceanospirillales</taxon>
        <taxon>Halomonadaceae</taxon>
        <taxon>Halomonas</taxon>
    </lineage>
</organism>
<dbReference type="AlphaFoldDB" id="A0A2A2EN69"/>
<evidence type="ECO:0000256" key="2">
    <source>
        <dbReference type="ARBA" id="ARBA00022801"/>
    </source>
</evidence>
<evidence type="ECO:0000313" key="5">
    <source>
        <dbReference type="Proteomes" id="UP000217771"/>
    </source>
</evidence>
<name>A0A2A2EN69_9GAMM</name>
<dbReference type="PROSITE" id="PS00893">
    <property type="entry name" value="NUDIX_BOX"/>
    <property type="match status" value="1"/>
</dbReference>
<dbReference type="InterPro" id="IPR000086">
    <property type="entry name" value="NUDIX_hydrolase_dom"/>
</dbReference>
<protein>
    <submittedName>
        <fullName evidence="4">NUDIX hydrolase</fullName>
    </submittedName>
</protein>
<dbReference type="PANTHER" id="PTHR43046:SF2">
    <property type="entry name" value="8-OXO-DGTP DIPHOSPHATASE-RELATED"/>
    <property type="match status" value="1"/>
</dbReference>
<evidence type="ECO:0000256" key="1">
    <source>
        <dbReference type="ARBA" id="ARBA00001946"/>
    </source>
</evidence>
<dbReference type="SUPFAM" id="SSF55811">
    <property type="entry name" value="Nudix"/>
    <property type="match status" value="1"/>
</dbReference>
<dbReference type="EMBL" id="NSKB01000010">
    <property type="protein sequence ID" value="PAU74526.1"/>
    <property type="molecule type" value="Genomic_DNA"/>
</dbReference>
<dbReference type="PANTHER" id="PTHR43046">
    <property type="entry name" value="GDP-MANNOSE MANNOSYL HYDROLASE"/>
    <property type="match status" value="1"/>
</dbReference>
<sequence length="158" mass="18001">MNFLIRRRKVHNLGAFAIILDDVSRVLLCHRTDFDAWNLPGGKVERQESPWKAAQREALEEVGLVVRVEHLIGVYSVPEQEAVAFTFLCTRMDGTIHLSDEADDIQWFHRDHLPSSTLPRHAERIEDAFNECGDAWLRVQAQQALAADGPCSTCSRHR</sequence>
<gene>
    <name evidence="4" type="ORF">CK498_22135</name>
</gene>
<dbReference type="PROSITE" id="PS51462">
    <property type="entry name" value="NUDIX"/>
    <property type="match status" value="1"/>
</dbReference>
<dbReference type="Proteomes" id="UP000217771">
    <property type="component" value="Unassembled WGS sequence"/>
</dbReference>
<feature type="domain" description="Nudix hydrolase" evidence="3">
    <location>
        <begin position="10"/>
        <end position="132"/>
    </location>
</feature>
<reference evidence="4 5" key="1">
    <citation type="submission" date="2017-08" db="EMBL/GenBank/DDBJ databases">
        <title>Halomonas alkalisoli sp. nov., isolated from saline alkaline soil.</title>
        <authorList>
            <person name="Wang D."/>
            <person name="Zhang G."/>
        </authorList>
    </citation>
    <scope>NUCLEOTIDE SEQUENCE [LARGE SCALE GENOMIC DNA]</scope>
    <source>
        <strain evidence="4 5">WRN001</strain>
    </source>
</reference>
<keyword evidence="5" id="KW-1185">Reference proteome</keyword>
<dbReference type="Pfam" id="PF00293">
    <property type="entry name" value="NUDIX"/>
    <property type="match status" value="1"/>
</dbReference>
<proteinExistence type="predicted"/>
<dbReference type="InterPro" id="IPR020084">
    <property type="entry name" value="NUDIX_hydrolase_CS"/>
</dbReference>
<dbReference type="Gene3D" id="3.90.79.10">
    <property type="entry name" value="Nucleoside Triphosphate Pyrophosphohydrolase"/>
    <property type="match status" value="1"/>
</dbReference>
<dbReference type="GO" id="GO:0016787">
    <property type="term" value="F:hydrolase activity"/>
    <property type="evidence" value="ECO:0007669"/>
    <property type="project" value="UniProtKB-KW"/>
</dbReference>